<feature type="domain" description="CAAX prenyl protease 2/Lysostaphin resistance protein A-like" evidence="2">
    <location>
        <begin position="145"/>
        <end position="232"/>
    </location>
</feature>
<keyword evidence="1" id="KW-0472">Membrane</keyword>
<feature type="transmembrane region" description="Helical" evidence="1">
    <location>
        <begin position="99"/>
        <end position="121"/>
    </location>
</feature>
<name>A0A0R3LQ19_9BRAD</name>
<feature type="transmembrane region" description="Helical" evidence="1">
    <location>
        <begin position="220"/>
        <end position="242"/>
    </location>
</feature>
<dbReference type="STRING" id="280332.CQ12_14020"/>
<evidence type="ECO:0000313" key="3">
    <source>
        <dbReference type="EMBL" id="KRR09595.1"/>
    </source>
</evidence>
<dbReference type="OrthoDB" id="9777755at2"/>
<comment type="caution">
    <text evidence="3">The sequence shown here is derived from an EMBL/GenBank/DDBJ whole genome shotgun (WGS) entry which is preliminary data.</text>
</comment>
<feature type="transmembrane region" description="Helical" evidence="1">
    <location>
        <begin position="185"/>
        <end position="214"/>
    </location>
</feature>
<dbReference type="GO" id="GO:0004175">
    <property type="term" value="F:endopeptidase activity"/>
    <property type="evidence" value="ECO:0007669"/>
    <property type="project" value="UniProtKB-ARBA"/>
</dbReference>
<reference evidence="3 4" key="1">
    <citation type="submission" date="2014-03" db="EMBL/GenBank/DDBJ databases">
        <title>Bradyrhizobium valentinum sp. nov., isolated from effective nodules of Lupinus mariae-josephae, a lupine endemic of basic-lime soils in Eastern Spain.</title>
        <authorList>
            <person name="Duran D."/>
            <person name="Rey L."/>
            <person name="Navarro A."/>
            <person name="Busquets A."/>
            <person name="Imperial J."/>
            <person name="Ruiz-Argueso T."/>
        </authorList>
    </citation>
    <scope>NUCLEOTIDE SEQUENCE [LARGE SCALE GENOMIC DNA]</scope>
    <source>
        <strain evidence="3 4">PAC68</strain>
    </source>
</reference>
<dbReference type="Proteomes" id="UP000050863">
    <property type="component" value="Unassembled WGS sequence"/>
</dbReference>
<proteinExistence type="predicted"/>
<dbReference type="InterPro" id="IPR003675">
    <property type="entry name" value="Rce1/LyrA-like_dom"/>
</dbReference>
<keyword evidence="4" id="KW-1185">Reference proteome</keyword>
<evidence type="ECO:0000256" key="1">
    <source>
        <dbReference type="SAM" id="Phobius"/>
    </source>
</evidence>
<feature type="transmembrane region" description="Helical" evidence="1">
    <location>
        <begin position="54"/>
        <end position="78"/>
    </location>
</feature>
<protein>
    <recommendedName>
        <fullName evidence="2">CAAX prenyl protease 2/Lysostaphin resistance protein A-like domain-containing protein</fullName>
    </recommendedName>
</protein>
<keyword evidence="1" id="KW-0812">Transmembrane</keyword>
<gene>
    <name evidence="3" type="ORF">CQ12_14020</name>
</gene>
<evidence type="ECO:0000313" key="4">
    <source>
        <dbReference type="Proteomes" id="UP000050863"/>
    </source>
</evidence>
<accession>A0A0R3LQ19</accession>
<organism evidence="3 4">
    <name type="scientific">Bradyrhizobium jicamae</name>
    <dbReference type="NCBI Taxonomy" id="280332"/>
    <lineage>
        <taxon>Bacteria</taxon>
        <taxon>Pseudomonadati</taxon>
        <taxon>Pseudomonadota</taxon>
        <taxon>Alphaproteobacteria</taxon>
        <taxon>Hyphomicrobiales</taxon>
        <taxon>Nitrobacteraceae</taxon>
        <taxon>Bradyrhizobium</taxon>
    </lineage>
</organism>
<dbReference type="Pfam" id="PF02517">
    <property type="entry name" value="Rce1-like"/>
    <property type="match status" value="1"/>
</dbReference>
<dbReference type="GO" id="GO:0080120">
    <property type="term" value="P:CAAX-box protein maturation"/>
    <property type="evidence" value="ECO:0007669"/>
    <property type="project" value="UniProtKB-ARBA"/>
</dbReference>
<feature type="transmembrane region" description="Helical" evidence="1">
    <location>
        <begin position="21"/>
        <end position="42"/>
    </location>
</feature>
<sequence>MQRMQSETETNPPPIGLAASASMFGAFSILLWLTVMAAIPWLRDTFGISPIIGWYISGTAFVLIPMLIYGCLMTWRELPNRSLGSLKKRARLSAMNRGDVIWAIGGTFAIATATAAILALARYLDPNFRPSPWFLLEPPGWHASVFAAWIPLFVSNILGEELCWRGYLLPRQEAGFGRIAWLPNGIFWCLFHWSFGWPIMVTLLPITLLLPWIVQQRQNTSVGIVIHGVFNAAGFIAVVSGAGT</sequence>
<dbReference type="AlphaFoldDB" id="A0A0R3LQ19"/>
<evidence type="ECO:0000259" key="2">
    <source>
        <dbReference type="Pfam" id="PF02517"/>
    </source>
</evidence>
<dbReference type="EMBL" id="LLXZ01000071">
    <property type="protein sequence ID" value="KRR09595.1"/>
    <property type="molecule type" value="Genomic_DNA"/>
</dbReference>
<keyword evidence="1" id="KW-1133">Transmembrane helix</keyword>